<dbReference type="InterPro" id="IPR013328">
    <property type="entry name" value="6PGD_dom2"/>
</dbReference>
<dbReference type="Pfam" id="PF03446">
    <property type="entry name" value="NAD_binding_2"/>
    <property type="match status" value="1"/>
</dbReference>
<feature type="compositionally biased region" description="Low complexity" evidence="1">
    <location>
        <begin position="1"/>
        <end position="14"/>
    </location>
</feature>
<dbReference type="PANTHER" id="PTHR43580:SF2">
    <property type="entry name" value="CYTOKINE-LIKE NUCLEAR FACTOR N-PAC"/>
    <property type="match status" value="1"/>
</dbReference>
<evidence type="ECO:0000259" key="2">
    <source>
        <dbReference type="Pfam" id="PF03446"/>
    </source>
</evidence>
<dbReference type="EC" id="1.1.1.31" evidence="4"/>
<dbReference type="GO" id="GO:0050661">
    <property type="term" value="F:NADP binding"/>
    <property type="evidence" value="ECO:0007669"/>
    <property type="project" value="InterPro"/>
</dbReference>
<protein>
    <submittedName>
        <fullName evidence="4">Gamma hydroxybutyrate dehydrogenase</fullName>
        <ecNumber evidence="4">1.1.1.31</ecNumber>
    </submittedName>
</protein>
<feature type="region of interest" description="Disordered" evidence="1">
    <location>
        <begin position="338"/>
        <end position="367"/>
    </location>
</feature>
<name>Q0RLK2_FRAAA</name>
<sequence>MSSTATTAGPASAGDPEPALVTEPVGEGRAPVGEGTAPVGFLGLGTMGQPMAVNLAASGWPLLVWNRTPERTGPLAAVGAGTTVDAAEVFARCHTVIVMLAGPEAIDAVLDRAGPTFPARLRDRTLVQMGTTSPAYSRALAADVRAVGGRFVEAPVSGSRGPAEAGRLVGMLAGDPADIADVRPLLAPMCHDLVDCGPVPRAMSTKLAVNLFLVTLVTGLAEAVHFARRNDVDLGVLGRVLAAGPMASDVSRVKLPKLVERDFTVQAGVPDVLGIIELITQAARVGGIASPLTDVCEALYSETLVQGGAAADMVAVLTALESRSVPVPVTDPVTVTDPVPVTVTDPDLAPAPANGTEPTRGRSPGRR</sequence>
<reference evidence="4 5" key="1">
    <citation type="journal article" date="2007" name="Genome Res.">
        <title>Genome characteristics of facultatively symbiotic Frankia sp. strains reflect host range and host plant biogeography.</title>
        <authorList>
            <person name="Normand P."/>
            <person name="Lapierre P."/>
            <person name="Tisa L.S."/>
            <person name="Gogarten J.P."/>
            <person name="Alloisio N."/>
            <person name="Bagnarol E."/>
            <person name="Bassi C.A."/>
            <person name="Berry A.M."/>
            <person name="Bickhart D.M."/>
            <person name="Choisne N."/>
            <person name="Couloux A."/>
            <person name="Cournoyer B."/>
            <person name="Cruveiller S."/>
            <person name="Daubin V."/>
            <person name="Demange N."/>
            <person name="Francino M.P."/>
            <person name="Goltsman E."/>
            <person name="Huang Y."/>
            <person name="Kopp O.R."/>
            <person name="Labarre L."/>
            <person name="Lapidus A."/>
            <person name="Lavire C."/>
            <person name="Marechal J."/>
            <person name="Martinez M."/>
            <person name="Mastronunzio J.E."/>
            <person name="Mullin B.C."/>
            <person name="Niemann J."/>
            <person name="Pujic P."/>
            <person name="Rawnsley T."/>
            <person name="Rouy Z."/>
            <person name="Schenowitz C."/>
            <person name="Sellstedt A."/>
            <person name="Tavares F."/>
            <person name="Tomkins J.P."/>
            <person name="Vallenet D."/>
            <person name="Valverde C."/>
            <person name="Wall L.G."/>
            <person name="Wang Y."/>
            <person name="Medigue C."/>
            <person name="Benson D.R."/>
        </authorList>
    </citation>
    <scope>NUCLEOTIDE SEQUENCE [LARGE SCALE GENOMIC DNA]</scope>
    <source>
        <strain evidence="5">DSM 45986 / CECT 9034 / ACN14a</strain>
    </source>
</reference>
<dbReference type="InterPro" id="IPR002204">
    <property type="entry name" value="3-OH-isobutyrate_DH-rel_CS"/>
</dbReference>
<keyword evidence="5" id="KW-1185">Reference proteome</keyword>
<feature type="domain" description="6-phosphogluconate dehydrogenase NADP-binding" evidence="2">
    <location>
        <begin position="39"/>
        <end position="194"/>
    </location>
</feature>
<keyword evidence="4" id="KW-0560">Oxidoreductase</keyword>
<dbReference type="HOGENOM" id="CLU_035117_0_2_11"/>
<dbReference type="eggNOG" id="COG2084">
    <property type="taxonomic scope" value="Bacteria"/>
</dbReference>
<dbReference type="AlphaFoldDB" id="Q0RLK2"/>
<evidence type="ECO:0000256" key="1">
    <source>
        <dbReference type="SAM" id="MobiDB-lite"/>
    </source>
</evidence>
<dbReference type="Gene3D" id="1.10.1040.10">
    <property type="entry name" value="N-(1-d-carboxylethyl)-l-norvaline Dehydrogenase, domain 2"/>
    <property type="match status" value="1"/>
</dbReference>
<dbReference type="STRING" id="326424.FRAAL2958"/>
<dbReference type="InterPro" id="IPR006115">
    <property type="entry name" value="6PGDH_NADP-bd"/>
</dbReference>
<dbReference type="EMBL" id="CT573213">
    <property type="protein sequence ID" value="CAJ61602.1"/>
    <property type="molecule type" value="Genomic_DNA"/>
</dbReference>
<feature type="region of interest" description="Disordered" evidence="1">
    <location>
        <begin position="1"/>
        <end position="32"/>
    </location>
</feature>
<dbReference type="RefSeq" id="WP_011604104.1">
    <property type="nucleotide sequence ID" value="NC_008278.1"/>
</dbReference>
<dbReference type="PROSITE" id="PS00895">
    <property type="entry name" value="3_HYDROXYISOBUT_DH"/>
    <property type="match status" value="1"/>
</dbReference>
<proteinExistence type="predicted"/>
<accession>Q0RLK2</accession>
<dbReference type="OrthoDB" id="3185659at2"/>
<feature type="compositionally biased region" description="Low complexity" evidence="1">
    <location>
        <begin position="338"/>
        <end position="347"/>
    </location>
</feature>
<dbReference type="Pfam" id="PF14833">
    <property type="entry name" value="NAD_binding_11"/>
    <property type="match status" value="1"/>
</dbReference>
<dbReference type="KEGG" id="fal:FRAAL2958"/>
<evidence type="ECO:0000313" key="4">
    <source>
        <dbReference type="EMBL" id="CAJ61602.1"/>
    </source>
</evidence>
<evidence type="ECO:0000313" key="5">
    <source>
        <dbReference type="Proteomes" id="UP000000657"/>
    </source>
</evidence>
<dbReference type="InterPro" id="IPR036291">
    <property type="entry name" value="NAD(P)-bd_dom_sf"/>
</dbReference>
<dbReference type="SUPFAM" id="SSF51735">
    <property type="entry name" value="NAD(P)-binding Rossmann-fold domains"/>
    <property type="match status" value="1"/>
</dbReference>
<dbReference type="GO" id="GO:0008442">
    <property type="term" value="F:3-hydroxyisobutyrate dehydrogenase activity"/>
    <property type="evidence" value="ECO:0007669"/>
    <property type="project" value="UniProtKB-EC"/>
</dbReference>
<dbReference type="GO" id="GO:0016054">
    <property type="term" value="P:organic acid catabolic process"/>
    <property type="evidence" value="ECO:0007669"/>
    <property type="project" value="UniProtKB-ARBA"/>
</dbReference>
<dbReference type="InterPro" id="IPR008927">
    <property type="entry name" value="6-PGluconate_DH-like_C_sf"/>
</dbReference>
<feature type="domain" description="3-hydroxyisobutyrate dehydrogenase-like NAD-binding" evidence="3">
    <location>
        <begin position="204"/>
        <end position="319"/>
    </location>
</feature>
<evidence type="ECO:0000259" key="3">
    <source>
        <dbReference type="Pfam" id="PF14833"/>
    </source>
</evidence>
<dbReference type="SUPFAM" id="SSF48179">
    <property type="entry name" value="6-phosphogluconate dehydrogenase C-terminal domain-like"/>
    <property type="match status" value="1"/>
</dbReference>
<dbReference type="GO" id="GO:0051287">
    <property type="term" value="F:NAD binding"/>
    <property type="evidence" value="ECO:0007669"/>
    <property type="project" value="InterPro"/>
</dbReference>
<organism evidence="4 5">
    <name type="scientific">Frankia alni (strain DSM 45986 / CECT 9034 / ACN14a)</name>
    <dbReference type="NCBI Taxonomy" id="326424"/>
    <lineage>
        <taxon>Bacteria</taxon>
        <taxon>Bacillati</taxon>
        <taxon>Actinomycetota</taxon>
        <taxon>Actinomycetes</taxon>
        <taxon>Frankiales</taxon>
        <taxon>Frankiaceae</taxon>
        <taxon>Frankia</taxon>
    </lineage>
</organism>
<dbReference type="InterPro" id="IPR051265">
    <property type="entry name" value="HIBADH-related_NP60_sf"/>
</dbReference>
<dbReference type="Gene3D" id="3.40.50.720">
    <property type="entry name" value="NAD(P)-binding Rossmann-like Domain"/>
    <property type="match status" value="1"/>
</dbReference>
<dbReference type="PANTHER" id="PTHR43580">
    <property type="entry name" value="OXIDOREDUCTASE GLYR1-RELATED"/>
    <property type="match status" value="1"/>
</dbReference>
<gene>
    <name evidence="4" type="ordered locus">FRAAL2958</name>
</gene>
<dbReference type="Proteomes" id="UP000000657">
    <property type="component" value="Chromosome"/>
</dbReference>
<dbReference type="InterPro" id="IPR029154">
    <property type="entry name" value="HIBADH-like_NADP-bd"/>
</dbReference>